<comment type="caution">
    <text evidence="2">The sequence shown here is derived from an EMBL/GenBank/DDBJ whole genome shotgun (WGS) entry which is preliminary data.</text>
</comment>
<organism evidence="2 3">
    <name type="scientific">Didymella heteroderae</name>
    <dbReference type="NCBI Taxonomy" id="1769908"/>
    <lineage>
        <taxon>Eukaryota</taxon>
        <taxon>Fungi</taxon>
        <taxon>Dikarya</taxon>
        <taxon>Ascomycota</taxon>
        <taxon>Pezizomycotina</taxon>
        <taxon>Dothideomycetes</taxon>
        <taxon>Pleosporomycetidae</taxon>
        <taxon>Pleosporales</taxon>
        <taxon>Pleosporineae</taxon>
        <taxon>Didymellaceae</taxon>
        <taxon>Didymella</taxon>
    </lineage>
</organism>
<feature type="compositionally biased region" description="Acidic residues" evidence="1">
    <location>
        <begin position="486"/>
        <end position="500"/>
    </location>
</feature>
<reference evidence="2" key="1">
    <citation type="submission" date="2019-04" db="EMBL/GenBank/DDBJ databases">
        <title>Sequencing of skin fungus with MAO and IRED activity.</title>
        <authorList>
            <person name="Marsaioli A.J."/>
            <person name="Bonatto J.M.C."/>
            <person name="Reis Junior O."/>
        </authorList>
    </citation>
    <scope>NUCLEOTIDE SEQUENCE</scope>
    <source>
        <strain evidence="2">28M1</strain>
    </source>
</reference>
<feature type="compositionally biased region" description="Low complexity" evidence="1">
    <location>
        <begin position="405"/>
        <end position="417"/>
    </location>
</feature>
<keyword evidence="3" id="KW-1185">Reference proteome</keyword>
<feature type="compositionally biased region" description="Polar residues" evidence="1">
    <location>
        <begin position="293"/>
        <end position="308"/>
    </location>
</feature>
<name>A0A9P5C359_9PLEO</name>
<dbReference type="AlphaFoldDB" id="A0A9P5C359"/>
<dbReference type="Proteomes" id="UP000758155">
    <property type="component" value="Unassembled WGS sequence"/>
</dbReference>
<feature type="compositionally biased region" description="Basic and acidic residues" evidence="1">
    <location>
        <begin position="424"/>
        <end position="438"/>
    </location>
</feature>
<feature type="region of interest" description="Disordered" evidence="1">
    <location>
        <begin position="280"/>
        <end position="562"/>
    </location>
</feature>
<accession>A0A9P5C359</accession>
<feature type="compositionally biased region" description="Polar residues" evidence="1">
    <location>
        <begin position="463"/>
        <end position="476"/>
    </location>
</feature>
<dbReference type="EMBL" id="SWKV01000017">
    <property type="protein sequence ID" value="KAF3042204.1"/>
    <property type="molecule type" value="Genomic_DNA"/>
</dbReference>
<evidence type="ECO:0000313" key="3">
    <source>
        <dbReference type="Proteomes" id="UP000758155"/>
    </source>
</evidence>
<evidence type="ECO:0000256" key="1">
    <source>
        <dbReference type="SAM" id="MobiDB-lite"/>
    </source>
</evidence>
<evidence type="ECO:0000313" key="2">
    <source>
        <dbReference type="EMBL" id="KAF3042204.1"/>
    </source>
</evidence>
<proteinExistence type="predicted"/>
<gene>
    <name evidence="2" type="ORF">E8E12_009407</name>
</gene>
<feature type="compositionally biased region" description="Basic and acidic residues" evidence="1">
    <location>
        <begin position="363"/>
        <end position="376"/>
    </location>
</feature>
<protein>
    <submittedName>
        <fullName evidence="2">Uncharacterized protein</fullName>
    </submittedName>
</protein>
<dbReference type="OrthoDB" id="3795533at2759"/>
<sequence length="562" mass="62428">MIPGDIGDVPTLSSLNKPQKRALILRDQLRYLEPAHLDTYLDGVTADEPPTYKHINGTVYPPLTQVTIKDDATRFDMGNVQFPEEGGVTYRAYLTVEDNRFEMHTEDPLPKDETELASCSIHRFVAENMFPLFKAKYKAIHARMEKINEARRVAYNMLDHPPAKFEDGEARFRDLNTFNGSSRKRKEIVKHASNKRQCVGLETIPENVKSETFDAIPAQVKVNLFDNIIKTAFPNFDNLIVASWNVVSIYANVGSDFPELHKAIVDLKGALEEFETAYVPSRTKSGKSRKESTPIQRISGSDGRTSTPVKEARGAPGPAARSHFSTTSQKKEDNGVTDQRCPEDEDDSQYQMPPPRILPVSQQHREEGTKEDERQKKQPLTTQNDRSIALAQSVPRHVPESIPKTSGLTPSSTPSSPNDQHMAPARERVRNARDRSVDIHAPPSPASHLQAPGSELMRKRQEYTASLSKANRNSTGGALGHHTQHDDDDEQSENDDDEAYEQGRSEQRPPGSGGSHGQPDGAFMSKSMLGAKKQMGSAPVAPMMLTRKDGGANRVNGSRRGY</sequence>